<evidence type="ECO:0000256" key="1">
    <source>
        <dbReference type="ARBA" id="ARBA00005762"/>
    </source>
</evidence>
<evidence type="ECO:0000256" key="7">
    <source>
        <dbReference type="ARBA" id="ARBA00023158"/>
    </source>
</evidence>
<dbReference type="GO" id="GO:0003723">
    <property type="term" value="F:RNA binding"/>
    <property type="evidence" value="ECO:0007669"/>
    <property type="project" value="UniProtKB-UniRule"/>
</dbReference>
<reference evidence="12 13" key="1">
    <citation type="journal article" date="2023" name="G3 (Bethesda)">
        <title>A chromosome-length genome assembly and annotation of blackberry (Rubus argutus, cv. 'Hillquist').</title>
        <authorList>
            <person name="Bruna T."/>
            <person name="Aryal R."/>
            <person name="Dudchenko O."/>
            <person name="Sargent D.J."/>
            <person name="Mead D."/>
            <person name="Buti M."/>
            <person name="Cavallini A."/>
            <person name="Hytonen T."/>
            <person name="Andres J."/>
            <person name="Pham M."/>
            <person name="Weisz D."/>
            <person name="Mascagni F."/>
            <person name="Usai G."/>
            <person name="Natali L."/>
            <person name="Bassil N."/>
            <person name="Fernandez G.E."/>
            <person name="Lomsadze A."/>
            <person name="Armour M."/>
            <person name="Olukolu B."/>
            <person name="Poorten T."/>
            <person name="Britton C."/>
            <person name="Davik J."/>
            <person name="Ashrafi H."/>
            <person name="Aiden E.L."/>
            <person name="Borodovsky M."/>
            <person name="Worthington M."/>
        </authorList>
    </citation>
    <scope>NUCLEOTIDE SEQUENCE [LARGE SCALE GENOMIC DNA]</scope>
    <source>
        <strain evidence="12">PI 553951</strain>
    </source>
</reference>
<keyword evidence="7" id="KW-0943">RNA-mediated gene silencing</keyword>
<protein>
    <recommendedName>
        <fullName evidence="2">RNA-directed RNA polymerase</fullName>
        <ecNumber evidence="2">2.7.7.48</ecNumber>
    </recommendedName>
</protein>
<dbReference type="SUPFAM" id="SSF54928">
    <property type="entry name" value="RNA-binding domain, RBD"/>
    <property type="match status" value="2"/>
</dbReference>
<evidence type="ECO:0000256" key="3">
    <source>
        <dbReference type="ARBA" id="ARBA00022484"/>
    </source>
</evidence>
<evidence type="ECO:0000256" key="4">
    <source>
        <dbReference type="ARBA" id="ARBA00022679"/>
    </source>
</evidence>
<keyword evidence="4" id="KW-0808">Transferase</keyword>
<dbReference type="InterPro" id="IPR057596">
    <property type="entry name" value="RDRP_core"/>
</dbReference>
<evidence type="ECO:0000256" key="6">
    <source>
        <dbReference type="ARBA" id="ARBA00022884"/>
    </source>
</evidence>
<evidence type="ECO:0000256" key="2">
    <source>
        <dbReference type="ARBA" id="ARBA00012494"/>
    </source>
</evidence>
<proteinExistence type="inferred from homology"/>
<feature type="domain" description="RRM" evidence="11">
    <location>
        <begin position="1213"/>
        <end position="1289"/>
    </location>
</feature>
<comment type="catalytic activity">
    <reaction evidence="8">
        <text>RNA(n) + a ribonucleoside 5'-triphosphate = RNA(n+1) + diphosphate</text>
        <dbReference type="Rhea" id="RHEA:21248"/>
        <dbReference type="Rhea" id="RHEA-COMP:14527"/>
        <dbReference type="Rhea" id="RHEA-COMP:17342"/>
        <dbReference type="ChEBI" id="CHEBI:33019"/>
        <dbReference type="ChEBI" id="CHEBI:61557"/>
        <dbReference type="ChEBI" id="CHEBI:140395"/>
        <dbReference type="EC" id="2.7.7.48"/>
    </reaction>
</comment>
<evidence type="ECO:0000256" key="9">
    <source>
        <dbReference type="PROSITE-ProRule" id="PRU00176"/>
    </source>
</evidence>
<dbReference type="InterPro" id="IPR012677">
    <property type="entry name" value="Nucleotide-bd_a/b_plait_sf"/>
</dbReference>
<dbReference type="InterPro" id="IPR058752">
    <property type="entry name" value="RDRP_C_head"/>
</dbReference>
<dbReference type="InterPro" id="IPR007855">
    <property type="entry name" value="RDRP"/>
</dbReference>
<dbReference type="GO" id="GO:0030422">
    <property type="term" value="P:siRNA processing"/>
    <property type="evidence" value="ECO:0007669"/>
    <property type="project" value="TreeGrafter"/>
</dbReference>
<dbReference type="PANTHER" id="PTHR23079">
    <property type="entry name" value="RNA-DEPENDENT RNA POLYMERASE"/>
    <property type="match status" value="1"/>
</dbReference>
<accession>A0AAW1YPR3</accession>
<dbReference type="InterPro" id="IPR035979">
    <property type="entry name" value="RBD_domain_sf"/>
</dbReference>
<dbReference type="SMART" id="SM00360">
    <property type="entry name" value="RRM"/>
    <property type="match status" value="2"/>
</dbReference>
<dbReference type="InterPro" id="IPR057590">
    <property type="entry name" value="PH_RDR1/2-like"/>
</dbReference>
<evidence type="ECO:0000256" key="5">
    <source>
        <dbReference type="ARBA" id="ARBA00022695"/>
    </source>
</evidence>
<keyword evidence="13" id="KW-1185">Reference proteome</keyword>
<comment type="similarity">
    <text evidence="1">Belongs to the RdRP family.</text>
</comment>
<dbReference type="Pfam" id="PF05183">
    <property type="entry name" value="RdRP"/>
    <property type="match status" value="1"/>
</dbReference>
<sequence>MEPQEASSPSVVDEKQNSRAWLGLGRILEHLIFLEDYTRKGTICDVLPPKKNRVSISSAIVQFTNSECVEIPIAADQGLCYGESSMKAREWKIDIGHNSEFLEKLVTLHFGCKISNEQFLVLWTQPDVLVKFEMELKNMYLFFSYDCVEYKLEFSSETIFRIQLHHPRGQSAKFLLFQLRGAPRIYKKDLTIGSDWVREVDFTPSCCIGQSSSLCLELPISCALPDLHKCFMQYKENKGQFVFKRGNTFSRNSGLVPIVVPPLGIDLPYKILFKINSLVQHGCIPGKALDINFYDLVDPTKIRIDYIECALDRLFNSKECCYKPVRWFREQYNMYMECKQVPQSPAISLDEGFVYVHRVQITPCKVYFCGPEVNLSNRVLRNYPEDGDNFLRVSFVDEDLGKMRSVDLCPQSSSTEDEKRTRVYDRILSTLRDGIVIGEKKFEFLAFSSSQLRENSLWMFASRRGLSAQDIRDWMGDFSHIKNVAKYAARLGQSFSSSRETLSAGLDEIEVIPDVEIEKGGIQYCFSNGIGKISADFAEKVVRKCGKSSTPSAFQIRYGGYKGVVAIDPTSSKKLSLRKSMCKFKSHNTKVDVLAWSRYQPCFLNRQLITLLSTLGVQDHVFIKKQKQAMNQLEDILTDPLKARDALNVMFQGEATNILKKMLLCYKPNAEPFLALMLQSFCASKLVELRSRSRIFVENGRSMMGCLDETSTLKYGKVFVQCSHRAIFSGSTTSTANQDNFTIEGKVVIAKNPCLHPGDVRVLTAVDVPALHHMVDCVVFPQKGKRPHPNECSGSDLDGDVYFVSWDRDLIPPRQTQAMNYTPAPIVELDHHVTIEEVKESFINYMVNDSLGIISNAHLVFADKEPQKAMSAKCMKLAKLHSLAVDSPKTGVVVKVPHSLHVREFPDFMEKIDRHTYKSKCVIGKLFQQEVYDHDMEVDGFKDYINDAISCKREYDYKLGNLMDYYGIKTEAEILSGNITNISKFVNKRKDLDSINYAVRSLMNEAKKWFIKNLKNDDQSDFEIDIKNVYAAKASAWYHVTYHPQYWGCYNKGMARDHFLSFPCWIGTETPSSSPSTIRTLRLRLRLRLGPPSMSLTPFLTILIPTTLMASSNPVPFSVRKRAWQQSNQGLSRDNFETHSHAKLYVAQVSRTATEDVIRSLFAQFGDIVEVVMLKDKADWLPTRKFQHYFPGEANPIIVKFADGEKERLGVHDRLYVCGINMEASNKDIEEIFSPYGLVEDIYILKHSRGCGFVKFSSRDMALAAIQALNGIYIMRGCAQPLIVRFADPKKPREIERRGNYVFSSATSAPYSQEPVRLVSDHTDSIGGQNFPNASFPVQQISQPPISYLANHEPQASTVMQPTFPPLRPPFQLCRMPIQQTQITQRGSQSSQVAVTELQKQQLTQSSGQIIGQQQSSQTVSSNSTSAALPSSHEIAAPLEADGTSLRSLLYLSNNCRHQQSCIIRPHHLQSVPLVPSTSQVCQKQQELNQVQLQFETSSVVGPTCV</sequence>
<evidence type="ECO:0000313" key="13">
    <source>
        <dbReference type="Proteomes" id="UP001457282"/>
    </source>
</evidence>
<dbReference type="GO" id="GO:0031380">
    <property type="term" value="C:nuclear RNA-directed RNA polymerase complex"/>
    <property type="evidence" value="ECO:0007669"/>
    <property type="project" value="TreeGrafter"/>
</dbReference>
<organism evidence="12 13">
    <name type="scientific">Rubus argutus</name>
    <name type="common">Southern blackberry</name>
    <dbReference type="NCBI Taxonomy" id="59490"/>
    <lineage>
        <taxon>Eukaryota</taxon>
        <taxon>Viridiplantae</taxon>
        <taxon>Streptophyta</taxon>
        <taxon>Embryophyta</taxon>
        <taxon>Tracheophyta</taxon>
        <taxon>Spermatophyta</taxon>
        <taxon>Magnoliopsida</taxon>
        <taxon>eudicotyledons</taxon>
        <taxon>Gunneridae</taxon>
        <taxon>Pentapetalae</taxon>
        <taxon>rosids</taxon>
        <taxon>fabids</taxon>
        <taxon>Rosales</taxon>
        <taxon>Rosaceae</taxon>
        <taxon>Rosoideae</taxon>
        <taxon>Rosoideae incertae sedis</taxon>
        <taxon>Rubus</taxon>
    </lineage>
</organism>
<keyword evidence="5" id="KW-0548">Nucleotidyltransferase</keyword>
<feature type="region of interest" description="Disordered" evidence="10">
    <location>
        <begin position="1409"/>
        <end position="1429"/>
    </location>
</feature>
<keyword evidence="6 9" id="KW-0694">RNA-binding</keyword>
<dbReference type="InterPro" id="IPR000504">
    <property type="entry name" value="RRM_dom"/>
</dbReference>
<comment type="caution">
    <text evidence="12">The sequence shown here is derived from an EMBL/GenBank/DDBJ whole genome shotgun (WGS) entry which is preliminary data.</text>
</comment>
<dbReference type="GO" id="GO:0003968">
    <property type="term" value="F:RNA-directed RNA polymerase activity"/>
    <property type="evidence" value="ECO:0007669"/>
    <property type="project" value="UniProtKB-KW"/>
</dbReference>
<dbReference type="EC" id="2.7.7.48" evidence="2"/>
<dbReference type="Pfam" id="PF26253">
    <property type="entry name" value="RdRP_head"/>
    <property type="match status" value="1"/>
</dbReference>
<dbReference type="Pfam" id="PF00076">
    <property type="entry name" value="RRM_1"/>
    <property type="match status" value="1"/>
</dbReference>
<dbReference type="Pfam" id="PF26252">
    <property type="entry name" value="RdRP_helical"/>
    <property type="match status" value="1"/>
</dbReference>
<dbReference type="InterPro" id="IPR058751">
    <property type="entry name" value="RDRP_helical"/>
</dbReference>
<dbReference type="Gene3D" id="3.30.70.330">
    <property type="match status" value="2"/>
</dbReference>
<name>A0AAW1YPR3_RUBAR</name>
<evidence type="ECO:0000256" key="8">
    <source>
        <dbReference type="ARBA" id="ARBA00048744"/>
    </source>
</evidence>
<dbReference type="PROSITE" id="PS50102">
    <property type="entry name" value="RRM"/>
    <property type="match status" value="1"/>
</dbReference>
<dbReference type="Pfam" id="PF24823">
    <property type="entry name" value="PH_RDR2"/>
    <property type="match status" value="1"/>
</dbReference>
<dbReference type="PANTHER" id="PTHR23079:SF1">
    <property type="entry name" value="RNA-DEPENDENT RNA POLYMERASE 1"/>
    <property type="match status" value="1"/>
</dbReference>
<evidence type="ECO:0000256" key="10">
    <source>
        <dbReference type="SAM" id="MobiDB-lite"/>
    </source>
</evidence>
<evidence type="ECO:0000313" key="12">
    <source>
        <dbReference type="EMBL" id="KAK9950500.1"/>
    </source>
</evidence>
<evidence type="ECO:0000259" key="11">
    <source>
        <dbReference type="PROSITE" id="PS50102"/>
    </source>
</evidence>
<gene>
    <name evidence="12" type="ORF">M0R45_005986</name>
</gene>
<dbReference type="EMBL" id="JBEDUW010000001">
    <property type="protein sequence ID" value="KAK9950500.1"/>
    <property type="molecule type" value="Genomic_DNA"/>
</dbReference>
<dbReference type="Proteomes" id="UP001457282">
    <property type="component" value="Unassembled WGS sequence"/>
</dbReference>
<keyword evidence="3" id="KW-0696">RNA-directed RNA polymerase</keyword>